<name>A0AAJ2H2E1_9HYPH</name>
<protein>
    <submittedName>
        <fullName evidence="1">Uncharacterized protein</fullName>
    </submittedName>
</protein>
<dbReference type="RefSeq" id="WP_310865896.1">
    <property type="nucleotide sequence ID" value="NZ_JAVLSF010000118.1"/>
</dbReference>
<feature type="non-terminal residue" evidence="1">
    <location>
        <position position="299"/>
    </location>
</feature>
<evidence type="ECO:0000313" key="1">
    <source>
        <dbReference type="EMBL" id="MDR9777699.1"/>
    </source>
</evidence>
<comment type="caution">
    <text evidence="1">The sequence shown here is derived from an EMBL/GenBank/DDBJ whole genome shotgun (WGS) entry which is preliminary data.</text>
</comment>
<reference evidence="1" key="1">
    <citation type="submission" date="2023-04" db="EMBL/GenBank/DDBJ databases">
        <title>Genomic characterization of faba bean (Vicia faba) microsymbionts in Mexican soils.</title>
        <authorList>
            <person name="Rivera Orduna F.N."/>
            <person name="Guevara-Luna J."/>
            <person name="Yan J."/>
            <person name="Arroyo-Herrera I."/>
            <person name="Li Y."/>
            <person name="Vasquez-Murrieta M.S."/>
            <person name="Wang E.T."/>
        </authorList>
    </citation>
    <scope>NUCLEOTIDE SEQUENCE</scope>
    <source>
        <strain evidence="1">CH26</strain>
    </source>
</reference>
<organism evidence="1 2">
    <name type="scientific">Rhizobium hidalgonense</name>
    <dbReference type="NCBI Taxonomy" id="1538159"/>
    <lineage>
        <taxon>Bacteria</taxon>
        <taxon>Pseudomonadati</taxon>
        <taxon>Pseudomonadota</taxon>
        <taxon>Alphaproteobacteria</taxon>
        <taxon>Hyphomicrobiales</taxon>
        <taxon>Rhizobiaceae</taxon>
        <taxon>Rhizobium/Agrobacterium group</taxon>
        <taxon>Rhizobium</taxon>
    </lineage>
</organism>
<accession>A0AAJ2H2E1</accession>
<dbReference type="EMBL" id="JAVLSF010000118">
    <property type="protein sequence ID" value="MDR9777699.1"/>
    <property type="molecule type" value="Genomic_DNA"/>
</dbReference>
<sequence length="299" mass="32025">MGKNIAALSEAALLINTIDKPAAYIFKQAATGQVKLSHVALAWGAHTNNVVSLFTLQGTHAEISYFFSNYIQKYAGKILPPQELQKLVELTVTEFMIAEGATDRPTKSNSISIMLQVSRDALRQLIEDIKLTGNFKKEGLKVILKNSKDFHEHLYNHFENNVKAPLKAGAHSSYSTAKGAGVIQIVSIGVLFYRLIGNPNLDNQLNMAGASLSAISMALAMIDQNIRVQAVALEKSLTRAQVQASEKIIFRAAGFAIAGGVFFAVVDGRAAIAAYADGDVTAGRLYVAATLLGLSATGT</sequence>
<dbReference type="Proteomes" id="UP001268610">
    <property type="component" value="Unassembled WGS sequence"/>
</dbReference>
<evidence type="ECO:0000313" key="2">
    <source>
        <dbReference type="Proteomes" id="UP001268610"/>
    </source>
</evidence>
<proteinExistence type="predicted"/>
<dbReference type="AlphaFoldDB" id="A0AAJ2H2E1"/>
<gene>
    <name evidence="1" type="ORF">RJJ65_34775</name>
</gene>